<sequence length="502" mass="57371">MTRIRRVGGTITERTRGNEIYYAENDIAINAVGNISVTSGKGVVFGEPETPPVLNQYFVKGWWSLDIEGNKKIKSAIPGMTVYFHLETKNIPNDSSVFMTLFEEDNSENEETQNEDDKITLINSLTKKESFSEKVSNNKIVKTITLKNIDSFIQDEVDKVLELYFKCSYFNEAGQFPISNDEYLKVGQIIVDRYKIPGLNENGTDSADDLCYGFGIKKGGSIFESSEVSDYVSRYEENGFDEILDEKISNKAILSDKNGKAKYSEAECYSAAYNARIPFTNIDIPISTGLDIRVFNNLSDDVLFWDFEQTASLYFATGLLETNLKQMIAKFKANEGGIYENEILTNAIIESEVTKKYCNDVEEYLKTKIKENSTELQKIEDKKPYLGNYGDIQADRGNENKTFTRPIYNVNKMEGLTIALNDIWATQITIKEMENDNNNYTCKYEVILWDHFGLDLPDMEKIFNIIPSVGEAFVTWFILQHLRGYKPFITKIKFEKEFEGTF</sequence>
<name>A0ABY4HS99_9FLAO</name>
<gene>
    <name evidence="1" type="ORF">LXD69_08150</name>
</gene>
<reference evidence="1" key="2">
    <citation type="submission" date="2022-04" db="EMBL/GenBank/DDBJ databases">
        <title>Complete Genome Sequence of Flavobacterium sediminilitoris YSM-43, Isolated from a Tidal Sediment.</title>
        <authorList>
            <person name="Lee P.A."/>
        </authorList>
    </citation>
    <scope>NUCLEOTIDE SEQUENCE</scope>
    <source>
        <strain evidence="1">YSM-43</strain>
    </source>
</reference>
<organism evidence="1 2">
    <name type="scientific">Flavobacterium sediminilitoris</name>
    <dbReference type="NCBI Taxonomy" id="2024526"/>
    <lineage>
        <taxon>Bacteria</taxon>
        <taxon>Pseudomonadati</taxon>
        <taxon>Bacteroidota</taxon>
        <taxon>Flavobacteriia</taxon>
        <taxon>Flavobacteriales</taxon>
        <taxon>Flavobacteriaceae</taxon>
        <taxon>Flavobacterium</taxon>
    </lineage>
</organism>
<protein>
    <submittedName>
        <fullName evidence="1">DUF3289 family protein</fullName>
    </submittedName>
</protein>
<dbReference type="RefSeq" id="WP_246918699.1">
    <property type="nucleotide sequence ID" value="NZ_CP090145.1"/>
</dbReference>
<dbReference type="Pfam" id="PF11692">
    <property type="entry name" value="DUF3289"/>
    <property type="match status" value="1"/>
</dbReference>
<dbReference type="Proteomes" id="UP000830454">
    <property type="component" value="Chromosome"/>
</dbReference>
<evidence type="ECO:0000313" key="2">
    <source>
        <dbReference type="Proteomes" id="UP000830454"/>
    </source>
</evidence>
<dbReference type="EMBL" id="CP090145">
    <property type="protein sequence ID" value="UOX35481.1"/>
    <property type="molecule type" value="Genomic_DNA"/>
</dbReference>
<dbReference type="InterPro" id="IPR017483">
    <property type="entry name" value="CHP03034"/>
</dbReference>
<reference evidence="1" key="1">
    <citation type="submission" date="2021-12" db="EMBL/GenBank/DDBJ databases">
        <authorList>
            <person name="Cha I.-T."/>
            <person name="Lee K.-E."/>
            <person name="Park S.-J."/>
        </authorList>
    </citation>
    <scope>NUCLEOTIDE SEQUENCE</scope>
    <source>
        <strain evidence="1">YSM-43</strain>
    </source>
</reference>
<evidence type="ECO:0000313" key="1">
    <source>
        <dbReference type="EMBL" id="UOX35481.1"/>
    </source>
</evidence>
<proteinExistence type="predicted"/>
<keyword evidence="2" id="KW-1185">Reference proteome</keyword>
<accession>A0ABY4HS99</accession>